<dbReference type="AlphaFoldDB" id="A0AAW1R461"/>
<dbReference type="EMBL" id="JALJOR010000001">
    <property type="protein sequence ID" value="KAK9828517.1"/>
    <property type="molecule type" value="Genomic_DNA"/>
</dbReference>
<reference evidence="1 2" key="1">
    <citation type="journal article" date="2024" name="Nat. Commun.">
        <title>Phylogenomics reveals the evolutionary origins of lichenization in chlorophyte algae.</title>
        <authorList>
            <person name="Puginier C."/>
            <person name="Libourel C."/>
            <person name="Otte J."/>
            <person name="Skaloud P."/>
            <person name="Haon M."/>
            <person name="Grisel S."/>
            <person name="Petersen M."/>
            <person name="Berrin J.G."/>
            <person name="Delaux P.M."/>
            <person name="Dal Grande F."/>
            <person name="Keller J."/>
        </authorList>
    </citation>
    <scope>NUCLEOTIDE SEQUENCE [LARGE SCALE GENOMIC DNA]</scope>
    <source>
        <strain evidence="1 2">SAG 2043</strain>
    </source>
</reference>
<protein>
    <submittedName>
        <fullName evidence="1">Uncharacterized protein</fullName>
    </submittedName>
</protein>
<proteinExistence type="predicted"/>
<name>A0AAW1R461_9CHLO</name>
<comment type="caution">
    <text evidence="1">The sequence shown here is derived from an EMBL/GenBank/DDBJ whole genome shotgun (WGS) entry which is preliminary data.</text>
</comment>
<accession>A0AAW1R461</accession>
<gene>
    <name evidence="1" type="ORF">WJX72_000516</name>
</gene>
<evidence type="ECO:0000313" key="2">
    <source>
        <dbReference type="Proteomes" id="UP001489004"/>
    </source>
</evidence>
<evidence type="ECO:0000313" key="1">
    <source>
        <dbReference type="EMBL" id="KAK9828517.1"/>
    </source>
</evidence>
<organism evidence="1 2">
    <name type="scientific">[Myrmecia] bisecta</name>
    <dbReference type="NCBI Taxonomy" id="41462"/>
    <lineage>
        <taxon>Eukaryota</taxon>
        <taxon>Viridiplantae</taxon>
        <taxon>Chlorophyta</taxon>
        <taxon>core chlorophytes</taxon>
        <taxon>Trebouxiophyceae</taxon>
        <taxon>Trebouxiales</taxon>
        <taxon>Trebouxiaceae</taxon>
        <taxon>Myrmecia</taxon>
    </lineage>
</organism>
<dbReference type="Proteomes" id="UP001489004">
    <property type="component" value="Unassembled WGS sequence"/>
</dbReference>
<sequence>MERDKENADWPAAWDGRSVCKHFDAGGVETSKRPTVCASPKLSDGSLRLQRKPLAPTSQNQVNILLSRQFEGVRGIDVTRSADYYQVAAPVSCPSRLPPTGLSTSSTTPIKSVSFAAGSDGCGSPLGPLPVFHAAIEGSPGCTPMPRGYGRNLTARFPVAPKKFTLTPSHPAGPACPDAGLNDGPQSCPTLSQRRPGVSGRTFIRVRVRRALNLQGSASTAVVRHSAPLLVNPGPSLNRTSSEELRRVLPRVASCSAVTRSADWSSTGSNALIRKRGDMAGVENAPKIRKRDKSWLDKSWDAAADHLARMNLRDKMPNSGLP</sequence>
<keyword evidence="2" id="KW-1185">Reference proteome</keyword>